<proteinExistence type="predicted"/>
<dbReference type="AlphaFoldDB" id="A0A8D7ZW04"/>
<name>A0A8D7ZW04_CULPI</name>
<organism evidence="1">
    <name type="scientific">Culex pipiens</name>
    <name type="common">House mosquito</name>
    <dbReference type="NCBI Taxonomy" id="7175"/>
    <lineage>
        <taxon>Eukaryota</taxon>
        <taxon>Metazoa</taxon>
        <taxon>Ecdysozoa</taxon>
        <taxon>Arthropoda</taxon>
        <taxon>Hexapoda</taxon>
        <taxon>Insecta</taxon>
        <taxon>Pterygota</taxon>
        <taxon>Neoptera</taxon>
        <taxon>Endopterygota</taxon>
        <taxon>Diptera</taxon>
        <taxon>Nematocera</taxon>
        <taxon>Culicoidea</taxon>
        <taxon>Culicidae</taxon>
        <taxon>Culicinae</taxon>
        <taxon>Culicini</taxon>
        <taxon>Culex</taxon>
        <taxon>Culex</taxon>
    </lineage>
</organism>
<sequence>MINCTNLYNKNFLSEGAHLPFSLHHLTSTRRNSYKTSTTLTGNRLQVESFSNSAVLIFLIQPPLPKEDEHNYFLSRTCSDLGLSLRIPGGTFPLQSHLSALQCKIVLFTTRFFLLINAG</sequence>
<evidence type="ECO:0000313" key="1">
    <source>
        <dbReference type="EMBL" id="CAG6443826.1"/>
    </source>
</evidence>
<dbReference type="EMBL" id="HBUE01001450">
    <property type="protein sequence ID" value="CAG6443826.1"/>
    <property type="molecule type" value="Transcribed_RNA"/>
</dbReference>
<accession>A0A8D7ZW04</accession>
<reference evidence="1" key="1">
    <citation type="submission" date="2021-05" db="EMBL/GenBank/DDBJ databases">
        <authorList>
            <person name="Alioto T."/>
            <person name="Alioto T."/>
            <person name="Gomez Garrido J."/>
        </authorList>
    </citation>
    <scope>NUCLEOTIDE SEQUENCE</scope>
</reference>
<protein>
    <submittedName>
        <fullName evidence="1">(northern house mosquito) hypothetical protein</fullName>
    </submittedName>
</protein>